<evidence type="ECO:0000256" key="12">
    <source>
        <dbReference type="SAM" id="MobiDB-lite"/>
    </source>
</evidence>
<dbReference type="FunFam" id="3.40.50.300:FF:001270">
    <property type="entry name" value="Thymidine kinase"/>
    <property type="match status" value="3"/>
</dbReference>
<dbReference type="EC" id="2.7.1.21" evidence="2"/>
<dbReference type="GO" id="GO:0005524">
    <property type="term" value="F:ATP binding"/>
    <property type="evidence" value="ECO:0007669"/>
    <property type="project" value="UniProtKB-KW"/>
</dbReference>
<keyword evidence="7" id="KW-0418">Kinase</keyword>
<dbReference type="FunFam" id="3.30.60.20:FF:000051">
    <property type="entry name" value="Thymidine kinase"/>
    <property type="match status" value="1"/>
</dbReference>
<evidence type="ECO:0000256" key="4">
    <source>
        <dbReference type="ARBA" id="ARBA00022679"/>
    </source>
</evidence>
<dbReference type="InterPro" id="IPR027417">
    <property type="entry name" value="P-loop_NTPase"/>
</dbReference>
<dbReference type="SUPFAM" id="SSF57716">
    <property type="entry name" value="Glucocorticoid receptor-like (DNA-binding domain)"/>
    <property type="match status" value="3"/>
</dbReference>
<evidence type="ECO:0000256" key="11">
    <source>
        <dbReference type="RuleBase" id="RU004165"/>
    </source>
</evidence>
<evidence type="ECO:0000256" key="6">
    <source>
        <dbReference type="ARBA" id="ARBA00022741"/>
    </source>
</evidence>
<dbReference type="GO" id="GO:0046104">
    <property type="term" value="P:thymidine metabolic process"/>
    <property type="evidence" value="ECO:0007669"/>
    <property type="project" value="TreeGrafter"/>
</dbReference>
<dbReference type="PROSITE" id="PS00603">
    <property type="entry name" value="TK_CELLULAR_TYPE"/>
    <property type="match status" value="2"/>
</dbReference>
<keyword evidence="9" id="KW-0067">ATP-binding</keyword>
<dbReference type="AlphaFoldDB" id="G0UV98"/>
<dbReference type="VEuPathDB" id="TriTrypDB:TcIL3000_10_720"/>
<dbReference type="Gene3D" id="3.30.60.20">
    <property type="match status" value="3"/>
</dbReference>
<evidence type="ECO:0000256" key="7">
    <source>
        <dbReference type="ARBA" id="ARBA00022777"/>
    </source>
</evidence>
<dbReference type="EMBL" id="HE575323">
    <property type="protein sequence ID" value="CCC93313.1"/>
    <property type="molecule type" value="Genomic_DNA"/>
</dbReference>
<gene>
    <name evidence="13" type="ORF">TCIL3000_10_720</name>
</gene>
<keyword evidence="5" id="KW-0479">Metal-binding</keyword>
<proteinExistence type="inferred from homology"/>
<dbReference type="PANTHER" id="PTHR11441">
    <property type="entry name" value="THYMIDINE KINASE"/>
    <property type="match status" value="1"/>
</dbReference>
<evidence type="ECO:0000256" key="9">
    <source>
        <dbReference type="ARBA" id="ARBA00022840"/>
    </source>
</evidence>
<evidence type="ECO:0000256" key="2">
    <source>
        <dbReference type="ARBA" id="ARBA00012118"/>
    </source>
</evidence>
<comment type="similarity">
    <text evidence="1 11">Belongs to the thymidine kinase family.</text>
</comment>
<dbReference type="GO" id="GO:0004797">
    <property type="term" value="F:thymidine kinase activity"/>
    <property type="evidence" value="ECO:0007669"/>
    <property type="project" value="UniProtKB-EC"/>
</dbReference>
<dbReference type="SUPFAM" id="SSF52540">
    <property type="entry name" value="P-loop containing nucleoside triphosphate hydrolases"/>
    <property type="match status" value="3"/>
</dbReference>
<dbReference type="GO" id="GO:0071897">
    <property type="term" value="P:DNA biosynthetic process"/>
    <property type="evidence" value="ECO:0007669"/>
    <property type="project" value="UniProtKB-KW"/>
</dbReference>
<evidence type="ECO:0000256" key="1">
    <source>
        <dbReference type="ARBA" id="ARBA00007587"/>
    </source>
</evidence>
<dbReference type="Pfam" id="PF00265">
    <property type="entry name" value="TK"/>
    <property type="match status" value="3"/>
</dbReference>
<dbReference type="GO" id="GO:0042802">
    <property type="term" value="F:identical protein binding"/>
    <property type="evidence" value="ECO:0007669"/>
    <property type="project" value="UniProtKB-ARBA"/>
</dbReference>
<dbReference type="InterPro" id="IPR001267">
    <property type="entry name" value="Thymidine_kinase"/>
</dbReference>
<accession>G0UV98</accession>
<dbReference type="Gene3D" id="3.40.50.300">
    <property type="entry name" value="P-loop containing nucleotide triphosphate hydrolases"/>
    <property type="match status" value="3"/>
</dbReference>
<organism evidence="13">
    <name type="scientific">Trypanosoma congolense (strain IL3000)</name>
    <dbReference type="NCBI Taxonomy" id="1068625"/>
    <lineage>
        <taxon>Eukaryota</taxon>
        <taxon>Discoba</taxon>
        <taxon>Euglenozoa</taxon>
        <taxon>Kinetoplastea</taxon>
        <taxon>Metakinetoplastina</taxon>
        <taxon>Trypanosomatida</taxon>
        <taxon>Trypanosomatidae</taxon>
        <taxon>Trypanosoma</taxon>
        <taxon>Nannomonas</taxon>
    </lineage>
</organism>
<evidence type="ECO:0000256" key="3">
    <source>
        <dbReference type="ARBA" id="ARBA00022634"/>
    </source>
</evidence>
<name>G0UV98_TRYCI</name>
<evidence type="ECO:0000256" key="5">
    <source>
        <dbReference type="ARBA" id="ARBA00022723"/>
    </source>
</evidence>
<comment type="catalytic activity">
    <reaction evidence="10">
        <text>thymidine + ATP = dTMP + ADP + H(+)</text>
        <dbReference type="Rhea" id="RHEA:19129"/>
        <dbReference type="ChEBI" id="CHEBI:15378"/>
        <dbReference type="ChEBI" id="CHEBI:17748"/>
        <dbReference type="ChEBI" id="CHEBI:30616"/>
        <dbReference type="ChEBI" id="CHEBI:63528"/>
        <dbReference type="ChEBI" id="CHEBI:456216"/>
        <dbReference type="EC" id="2.7.1.21"/>
    </reaction>
</comment>
<dbReference type="InterPro" id="IPR020633">
    <property type="entry name" value="Thymidine_kinase_CS"/>
</dbReference>
<evidence type="ECO:0000256" key="10">
    <source>
        <dbReference type="ARBA" id="ARBA00048254"/>
    </source>
</evidence>
<feature type="region of interest" description="Disordered" evidence="12">
    <location>
        <begin position="612"/>
        <end position="637"/>
    </location>
</feature>
<feature type="non-terminal residue" evidence="13">
    <location>
        <position position="637"/>
    </location>
</feature>
<keyword evidence="8" id="KW-0862">Zinc</keyword>
<keyword evidence="3" id="KW-0237">DNA synthesis</keyword>
<dbReference type="GO" id="GO:0046872">
    <property type="term" value="F:metal ion binding"/>
    <property type="evidence" value="ECO:0007669"/>
    <property type="project" value="UniProtKB-KW"/>
</dbReference>
<keyword evidence="6" id="KW-0547">Nucleotide-binding</keyword>
<protein>
    <recommendedName>
        <fullName evidence="2">thymidine kinase</fullName>
        <ecNumber evidence="2">2.7.1.21</ecNumber>
    </recommendedName>
</protein>
<evidence type="ECO:0000313" key="13">
    <source>
        <dbReference type="EMBL" id="CCC93313.1"/>
    </source>
</evidence>
<keyword evidence="4" id="KW-0808">Transferase</keyword>
<reference evidence="13" key="1">
    <citation type="journal article" date="2012" name="Proc. Natl. Acad. Sci. U.S.A.">
        <title>Antigenic diversity is generated by distinct evolutionary mechanisms in African trypanosome species.</title>
        <authorList>
            <person name="Jackson A.P."/>
            <person name="Berry A."/>
            <person name="Aslett M."/>
            <person name="Allison H.C."/>
            <person name="Burton P."/>
            <person name="Vavrova-Anderson J."/>
            <person name="Brown R."/>
            <person name="Browne H."/>
            <person name="Corton N."/>
            <person name="Hauser H."/>
            <person name="Gamble J."/>
            <person name="Gilderthorp R."/>
            <person name="Marcello L."/>
            <person name="McQuillan J."/>
            <person name="Otto T.D."/>
            <person name="Quail M.A."/>
            <person name="Sanders M.J."/>
            <person name="van Tonder A."/>
            <person name="Ginger M.L."/>
            <person name="Field M.C."/>
            <person name="Barry J.D."/>
            <person name="Hertz-Fowler C."/>
            <person name="Berriman M."/>
        </authorList>
    </citation>
    <scope>NUCLEOTIDE SEQUENCE</scope>
    <source>
        <strain evidence="13">IL3000</strain>
    </source>
</reference>
<dbReference type="PANTHER" id="PTHR11441:SF0">
    <property type="entry name" value="THYMIDINE KINASE, CYTOSOLIC"/>
    <property type="match status" value="1"/>
</dbReference>
<evidence type="ECO:0000256" key="8">
    <source>
        <dbReference type="ARBA" id="ARBA00022833"/>
    </source>
</evidence>
<sequence>MTQSPQSGRIELVIGPMFAGKTTELMSRVNRNFLASHSCYVIKYSKDMRYSKEVISTHDRRALIIAVSVGKLGEVGDKWHEYDVIAVDEGQFFQDILEFCSMAANAGKKVIVAALDNEYRNAPFENIAKLIPAAESVTKLSAVCMSCKSCDAHYTHRTVQSEQRELIGGADMYNATCRACNNRLNSQGGSLAENPKGPQSGRIELVIGPMFAGKTTELMSRVNRNYLASQSCYVIKYSKDVRYSKEIISTHDQRTLTATVSVSKLSEIGNAWCEHDVIAVDGGQFFPDILQFCSMAANAGKKVIVSALDGDYRNEPFEDIAKLIPAAESVTKLSAVCMSCNLQSCDACYTHRTVQSEQRELIGGADMYIATCRACYNRLNNQGGSLVENPQSPQSGRIEVVIGPMFAGKTTELMSRVNRYSLARYSCYVIKYSEDKRYSKENISTHDRRTLPATVSVTKLSEVGEKWCDYDVIAVDEGQFFPDILEFCSMAANAGKKVIVAALDGDYRNEPFEDIAKLIPAAESVTKLSAVCMLCGCDAYYTHRTVQSEQRELIGGADMYIATCRACYNRLNNQGGSLVENLESPQSGVAALHTVGNANELRSPGADVASVDAACRDSGGPQTATPRPLPEANLTGK</sequence>